<feature type="compositionally biased region" description="Low complexity" evidence="1">
    <location>
        <begin position="28"/>
        <end position="46"/>
    </location>
</feature>
<comment type="caution">
    <text evidence="2">The sequence shown here is derived from an EMBL/GenBank/DDBJ whole genome shotgun (WGS) entry which is preliminary data.</text>
</comment>
<sequence length="193" mass="20329">MVTATKTQSAQANGGPKKPATPRAPVRKPAASKAGGGAKSTYGKAAPVHNKAASVAGGENSAGGVTSAYAIMANRIANRVAEMAESITFVERAKPNEPQQQQQPMTPEDKKKPRKLEMRLNGGSADSIAFSAPFLDNTLQKMLQLQNRMLKSSAELSSMEGADEKIIKEHASQSAELSRIIALICAEKARQGA</sequence>
<dbReference type="Proteomes" id="UP001274830">
    <property type="component" value="Unassembled WGS sequence"/>
</dbReference>
<keyword evidence="3" id="KW-1185">Reference proteome</keyword>
<dbReference type="AlphaFoldDB" id="A0AAE0WMD1"/>
<feature type="region of interest" description="Disordered" evidence="1">
    <location>
        <begin position="1"/>
        <end position="47"/>
    </location>
</feature>
<evidence type="ECO:0000256" key="1">
    <source>
        <dbReference type="SAM" id="MobiDB-lite"/>
    </source>
</evidence>
<reference evidence="2" key="1">
    <citation type="submission" date="2023-07" db="EMBL/GenBank/DDBJ databases">
        <title>Black Yeasts Isolated from many extreme environments.</title>
        <authorList>
            <person name="Coleine C."/>
            <person name="Stajich J.E."/>
            <person name="Selbmann L."/>
        </authorList>
    </citation>
    <scope>NUCLEOTIDE SEQUENCE</scope>
    <source>
        <strain evidence="2">CCFEE 5485</strain>
    </source>
</reference>
<feature type="region of interest" description="Disordered" evidence="1">
    <location>
        <begin position="92"/>
        <end position="114"/>
    </location>
</feature>
<feature type="compositionally biased region" description="Polar residues" evidence="1">
    <location>
        <begin position="1"/>
        <end position="12"/>
    </location>
</feature>
<evidence type="ECO:0000313" key="3">
    <source>
        <dbReference type="Proteomes" id="UP001274830"/>
    </source>
</evidence>
<evidence type="ECO:0000313" key="2">
    <source>
        <dbReference type="EMBL" id="KAK3674468.1"/>
    </source>
</evidence>
<proteinExistence type="predicted"/>
<gene>
    <name evidence="2" type="ORF">LTR78_005554</name>
</gene>
<protein>
    <submittedName>
        <fullName evidence="2">Uncharacterized protein</fullName>
    </submittedName>
</protein>
<organism evidence="2 3">
    <name type="scientific">Recurvomyces mirabilis</name>
    <dbReference type="NCBI Taxonomy" id="574656"/>
    <lineage>
        <taxon>Eukaryota</taxon>
        <taxon>Fungi</taxon>
        <taxon>Dikarya</taxon>
        <taxon>Ascomycota</taxon>
        <taxon>Pezizomycotina</taxon>
        <taxon>Dothideomycetes</taxon>
        <taxon>Dothideomycetidae</taxon>
        <taxon>Mycosphaerellales</taxon>
        <taxon>Teratosphaeriaceae</taxon>
        <taxon>Recurvomyces</taxon>
    </lineage>
</organism>
<dbReference type="EMBL" id="JAUTXT010000019">
    <property type="protein sequence ID" value="KAK3674468.1"/>
    <property type="molecule type" value="Genomic_DNA"/>
</dbReference>
<name>A0AAE0WMD1_9PEZI</name>
<accession>A0AAE0WMD1</accession>